<feature type="compositionally biased region" description="Basic and acidic residues" evidence="1">
    <location>
        <begin position="12"/>
        <end position="22"/>
    </location>
</feature>
<dbReference type="AlphaFoldDB" id="A0AAN9U6N3"/>
<gene>
    <name evidence="2" type="ORF">SLS53_008048</name>
</gene>
<feature type="compositionally biased region" description="Polar residues" evidence="1">
    <location>
        <begin position="210"/>
        <end position="233"/>
    </location>
</feature>
<feature type="region of interest" description="Disordered" evidence="1">
    <location>
        <begin position="1"/>
        <end position="235"/>
    </location>
</feature>
<feature type="compositionally biased region" description="Polar residues" evidence="1">
    <location>
        <begin position="31"/>
        <end position="51"/>
    </location>
</feature>
<organism evidence="2 3">
    <name type="scientific">Cytospora paraplurivora</name>
    <dbReference type="NCBI Taxonomy" id="2898453"/>
    <lineage>
        <taxon>Eukaryota</taxon>
        <taxon>Fungi</taxon>
        <taxon>Dikarya</taxon>
        <taxon>Ascomycota</taxon>
        <taxon>Pezizomycotina</taxon>
        <taxon>Sordariomycetes</taxon>
        <taxon>Sordariomycetidae</taxon>
        <taxon>Diaporthales</taxon>
        <taxon>Cytosporaceae</taxon>
        <taxon>Cytospora</taxon>
    </lineage>
</organism>
<feature type="compositionally biased region" description="Basic residues" evidence="1">
    <location>
        <begin position="334"/>
        <end position="347"/>
    </location>
</feature>
<comment type="caution">
    <text evidence="2">The sequence shown here is derived from an EMBL/GenBank/DDBJ whole genome shotgun (WGS) entry which is preliminary data.</text>
</comment>
<reference evidence="2 3" key="1">
    <citation type="journal article" date="2023" name="PLoS ONE">
        <title>Cytospora paraplurivora sp. nov. isolated from orchards with fruit tree decline syndrome in Ontario, Canada.</title>
        <authorList>
            <person name="Ilyukhin E."/>
            <person name="Nguyen H.D.T."/>
            <person name="Castle A.J."/>
            <person name="Ellouze W."/>
        </authorList>
    </citation>
    <scope>NUCLEOTIDE SEQUENCE [LARGE SCALE GENOMIC DNA]</scope>
    <source>
        <strain evidence="2 3">FDS-564</strain>
    </source>
</reference>
<keyword evidence="3" id="KW-1185">Reference proteome</keyword>
<sequence length="376" mass="38733">MPDFKSIAKNGWKPDKDGEGLKDQVGAMLGRNSNALRDPNHQSTPLNQLRDPSTFAPPPKRVPGGVLPPPRASPSSSSAGAQDYGHYGQAQQQEQYLAEDSPPPTPYRSSPGGPPAPPPYSATSSSRPPPSLPPRLPPRTGSASSGAPSPGATPELPGRQSSYLNQDAVGRLGAAGVSVPGFGIGGGDKSVRSPPPPPSRGSGGARAPSQGTTWAQKQESLKTMNNLNKNPHSVSFADARSAGTTANNFRQRHSGQVKEGWNKAKSMDEKYGVSAKAGAGWNKAKSLDEKHGVSAKAGGYMKSFTGGSSAETQKVESPEQSHPNTNGTAAGVVGKKKPPPPPPKRKPDHLGGGGGGGGATRDEDAPPPVPVSTRPY</sequence>
<feature type="compositionally biased region" description="Pro residues" evidence="1">
    <location>
        <begin position="127"/>
        <end position="137"/>
    </location>
</feature>
<name>A0AAN9U6N3_9PEZI</name>
<proteinExistence type="predicted"/>
<protein>
    <submittedName>
        <fullName evidence="2">Uncharacterized protein</fullName>
    </submittedName>
</protein>
<feature type="compositionally biased region" description="Low complexity" evidence="1">
    <location>
        <begin position="138"/>
        <end position="154"/>
    </location>
</feature>
<evidence type="ECO:0000313" key="3">
    <source>
        <dbReference type="Proteomes" id="UP001320245"/>
    </source>
</evidence>
<evidence type="ECO:0000313" key="2">
    <source>
        <dbReference type="EMBL" id="KAK7733898.1"/>
    </source>
</evidence>
<feature type="compositionally biased region" description="Pro residues" evidence="1">
    <location>
        <begin position="55"/>
        <end position="72"/>
    </location>
</feature>
<evidence type="ECO:0000256" key="1">
    <source>
        <dbReference type="SAM" id="MobiDB-lite"/>
    </source>
</evidence>
<feature type="region of interest" description="Disordered" evidence="1">
    <location>
        <begin position="297"/>
        <end position="376"/>
    </location>
</feature>
<dbReference type="Proteomes" id="UP001320245">
    <property type="component" value="Unassembled WGS sequence"/>
</dbReference>
<feature type="compositionally biased region" description="Gly residues" evidence="1">
    <location>
        <begin position="350"/>
        <end position="359"/>
    </location>
</feature>
<feature type="compositionally biased region" description="Pro residues" evidence="1">
    <location>
        <begin position="101"/>
        <end position="120"/>
    </location>
</feature>
<dbReference type="EMBL" id="JAJSPL020000045">
    <property type="protein sequence ID" value="KAK7733898.1"/>
    <property type="molecule type" value="Genomic_DNA"/>
</dbReference>
<accession>A0AAN9U6N3</accession>